<organism evidence="3 4">
    <name type="scientific">Nitzschia inconspicua</name>
    <dbReference type="NCBI Taxonomy" id="303405"/>
    <lineage>
        <taxon>Eukaryota</taxon>
        <taxon>Sar</taxon>
        <taxon>Stramenopiles</taxon>
        <taxon>Ochrophyta</taxon>
        <taxon>Bacillariophyta</taxon>
        <taxon>Bacillariophyceae</taxon>
        <taxon>Bacillariophycidae</taxon>
        <taxon>Bacillariales</taxon>
        <taxon>Bacillariaceae</taxon>
        <taxon>Nitzschia</taxon>
    </lineage>
</organism>
<dbReference type="EMBL" id="JAGRRH010000034">
    <property type="protein sequence ID" value="KAG7339432.1"/>
    <property type="molecule type" value="Genomic_DNA"/>
</dbReference>
<evidence type="ECO:0000259" key="1">
    <source>
        <dbReference type="Pfam" id="PF00856"/>
    </source>
</evidence>
<dbReference type="InterPro" id="IPR001214">
    <property type="entry name" value="SET_dom"/>
</dbReference>
<name>A0A9K3LIZ6_9STRA</name>
<gene>
    <name evidence="2" type="ORF">IV203_024802</name>
    <name evidence="3" type="ORF">IV203_025392</name>
</gene>
<proteinExistence type="predicted"/>
<accession>A0A9K3LIZ6</accession>
<evidence type="ECO:0000313" key="2">
    <source>
        <dbReference type="EMBL" id="KAG7339432.1"/>
    </source>
</evidence>
<reference evidence="3" key="2">
    <citation type="submission" date="2021-04" db="EMBL/GenBank/DDBJ databases">
        <authorList>
            <person name="Podell S."/>
        </authorList>
    </citation>
    <scope>NUCLEOTIDE SEQUENCE</scope>
    <source>
        <strain evidence="3">Hildebrandi</strain>
    </source>
</reference>
<keyword evidence="4" id="KW-1185">Reference proteome</keyword>
<dbReference type="Pfam" id="PF00856">
    <property type="entry name" value="SET"/>
    <property type="match status" value="1"/>
</dbReference>
<feature type="domain" description="SET" evidence="1">
    <location>
        <begin position="3"/>
        <end position="155"/>
    </location>
</feature>
<dbReference type="Proteomes" id="UP000693970">
    <property type="component" value="Unassembled WGS sequence"/>
</dbReference>
<evidence type="ECO:0000313" key="3">
    <source>
        <dbReference type="EMBL" id="KAG7362508.1"/>
    </source>
</evidence>
<sequence>MNWGVYANRNFQRGDIVDVTGSTIPMAVDSPAVERSVLQDYVYGYWRIHYNNHLSSQQQRQQRHHHPHDTSVPYVEQLFSVMLGYDMFYNHNATPNIEFQTFGREPKPSKHFSKDDDGNVIDIDDNDIDDDPAMNLQGFVALRDIQKGEELWSTYKSDNEHDGGVGWFRLRGIPLKTLDVQETQLSSQQQQLQQYADQYCSKIVATVSSDDWKNRVMTLWPSQRQHRMEWMKDNPLLPPIGSGWGSARAKVDISKGERIELSTALVLSYNKHVHGTALRPMSYTWHDMYPSHQRVLQELRTQQQLVVQYQGPDTRWQTVDAFTNLEDLVLFPAAGNIGMVQRKRHDTYPTNCKLVLHGPLQNFNAEARVTVTLEMIATQDISEGEVLVLDLPVSEDNNNNNNNHPTSRTTIQEYRLLYRELRQTGQLYNKDLVRYHLHPETRPTYDDEL</sequence>
<dbReference type="GO" id="GO:0032259">
    <property type="term" value="P:methylation"/>
    <property type="evidence" value="ECO:0007669"/>
    <property type="project" value="UniProtKB-KW"/>
</dbReference>
<dbReference type="OrthoDB" id="45115at2759"/>
<reference evidence="3" key="1">
    <citation type="journal article" date="2021" name="Sci. Rep.">
        <title>Diploid genomic architecture of Nitzschia inconspicua, an elite biomass production diatom.</title>
        <authorList>
            <person name="Oliver A."/>
            <person name="Podell S."/>
            <person name="Pinowska A."/>
            <person name="Traller J.C."/>
            <person name="Smith S.R."/>
            <person name="McClure R."/>
            <person name="Beliaev A."/>
            <person name="Bohutskyi P."/>
            <person name="Hill E.A."/>
            <person name="Rabines A."/>
            <person name="Zheng H."/>
            <person name="Allen L.Z."/>
            <person name="Kuo A."/>
            <person name="Grigoriev I.V."/>
            <person name="Allen A.E."/>
            <person name="Hazlebeck D."/>
            <person name="Allen E.E."/>
        </authorList>
    </citation>
    <scope>NUCLEOTIDE SEQUENCE</scope>
    <source>
        <strain evidence="3">Hildebrandi</strain>
    </source>
</reference>
<keyword evidence="3" id="KW-0489">Methyltransferase</keyword>
<comment type="caution">
    <text evidence="3">The sequence shown here is derived from an EMBL/GenBank/DDBJ whole genome shotgun (WGS) entry which is preliminary data.</text>
</comment>
<protein>
    <submittedName>
        <fullName evidence="3">SET methyltransferase domain containing protein</fullName>
    </submittedName>
</protein>
<evidence type="ECO:0000313" key="4">
    <source>
        <dbReference type="Proteomes" id="UP000693970"/>
    </source>
</evidence>
<dbReference type="EMBL" id="JAGRRH010000011">
    <property type="protein sequence ID" value="KAG7362508.1"/>
    <property type="molecule type" value="Genomic_DNA"/>
</dbReference>
<keyword evidence="3" id="KW-0808">Transferase</keyword>
<dbReference type="AlphaFoldDB" id="A0A9K3LIZ6"/>
<dbReference type="GO" id="GO:0008168">
    <property type="term" value="F:methyltransferase activity"/>
    <property type="evidence" value="ECO:0007669"/>
    <property type="project" value="UniProtKB-KW"/>
</dbReference>